<evidence type="ECO:0000313" key="8">
    <source>
        <dbReference type="Proteomes" id="UP000792457"/>
    </source>
</evidence>
<evidence type="ECO:0000256" key="3">
    <source>
        <dbReference type="ARBA" id="ARBA00023186"/>
    </source>
</evidence>
<keyword evidence="8" id="KW-1185">Reference proteome</keyword>
<dbReference type="Gene3D" id="1.25.10.10">
    <property type="entry name" value="Leucine-rich Repeat Variant"/>
    <property type="match status" value="1"/>
</dbReference>
<dbReference type="PROSITE" id="PS50077">
    <property type="entry name" value="HEAT_REPEAT"/>
    <property type="match status" value="1"/>
</dbReference>
<evidence type="ECO:0000256" key="2">
    <source>
        <dbReference type="ARBA" id="ARBA00015003"/>
    </source>
</evidence>
<dbReference type="OrthoDB" id="10253476at2759"/>
<dbReference type="InterPro" id="IPR016024">
    <property type="entry name" value="ARM-type_fold"/>
</dbReference>
<dbReference type="GO" id="GO:0034333">
    <property type="term" value="P:adherens junction assembly"/>
    <property type="evidence" value="ECO:0007669"/>
    <property type="project" value="TreeGrafter"/>
</dbReference>
<reference evidence="7" key="2">
    <citation type="submission" date="2017-10" db="EMBL/GenBank/DDBJ databases">
        <title>Ladona fulva Genome sequencing and assembly.</title>
        <authorList>
            <person name="Murali S."/>
            <person name="Richards S."/>
            <person name="Bandaranaike D."/>
            <person name="Bellair M."/>
            <person name="Blankenburg K."/>
            <person name="Chao H."/>
            <person name="Dinh H."/>
            <person name="Doddapaneni H."/>
            <person name="Dugan-Rocha S."/>
            <person name="Elkadiri S."/>
            <person name="Gnanaolivu R."/>
            <person name="Hernandez B."/>
            <person name="Skinner E."/>
            <person name="Javaid M."/>
            <person name="Lee S."/>
            <person name="Li M."/>
            <person name="Ming W."/>
            <person name="Munidasa M."/>
            <person name="Muniz J."/>
            <person name="Nguyen L."/>
            <person name="Hughes D."/>
            <person name="Osuji N."/>
            <person name="Pu L.-L."/>
            <person name="Puazo M."/>
            <person name="Qu C."/>
            <person name="Quiroz J."/>
            <person name="Raj R."/>
            <person name="Weissenberger G."/>
            <person name="Xin Y."/>
            <person name="Zou X."/>
            <person name="Han Y."/>
            <person name="Worley K."/>
            <person name="Muzny D."/>
            <person name="Gibbs R."/>
        </authorList>
    </citation>
    <scope>NUCLEOTIDE SEQUENCE</scope>
    <source>
        <strain evidence="7">Sampled in the wild</strain>
    </source>
</reference>
<reference evidence="7" key="1">
    <citation type="submission" date="2013-04" db="EMBL/GenBank/DDBJ databases">
        <authorList>
            <person name="Qu J."/>
            <person name="Murali S.C."/>
            <person name="Bandaranaike D."/>
            <person name="Bellair M."/>
            <person name="Blankenburg K."/>
            <person name="Chao H."/>
            <person name="Dinh H."/>
            <person name="Doddapaneni H."/>
            <person name="Downs B."/>
            <person name="Dugan-Rocha S."/>
            <person name="Elkadiri S."/>
            <person name="Gnanaolivu R.D."/>
            <person name="Hernandez B."/>
            <person name="Javaid M."/>
            <person name="Jayaseelan J.C."/>
            <person name="Lee S."/>
            <person name="Li M."/>
            <person name="Ming W."/>
            <person name="Munidasa M."/>
            <person name="Muniz J."/>
            <person name="Nguyen L."/>
            <person name="Ongeri F."/>
            <person name="Osuji N."/>
            <person name="Pu L.-L."/>
            <person name="Puazo M."/>
            <person name="Qu C."/>
            <person name="Quiroz J."/>
            <person name="Raj R."/>
            <person name="Weissenberger G."/>
            <person name="Xin Y."/>
            <person name="Zou X."/>
            <person name="Han Y."/>
            <person name="Richards S."/>
            <person name="Worley K."/>
            <person name="Muzny D."/>
            <person name="Gibbs R."/>
        </authorList>
    </citation>
    <scope>NUCLEOTIDE SEQUENCE</scope>
    <source>
        <strain evidence="7">Sampled in the wild</strain>
    </source>
</reference>
<proteinExistence type="inferred from homology"/>
<dbReference type="GO" id="GO:0005096">
    <property type="term" value="F:GTPase activator activity"/>
    <property type="evidence" value="ECO:0007669"/>
    <property type="project" value="InterPro"/>
</dbReference>
<evidence type="ECO:0000259" key="5">
    <source>
        <dbReference type="Pfam" id="PF12612"/>
    </source>
</evidence>
<dbReference type="GO" id="GO:0000226">
    <property type="term" value="P:microtubule cytoskeleton organization"/>
    <property type="evidence" value="ECO:0007669"/>
    <property type="project" value="TreeGrafter"/>
</dbReference>
<dbReference type="AlphaFoldDB" id="A0A8K0P2R4"/>
<dbReference type="GO" id="GO:0048487">
    <property type="term" value="F:beta-tubulin binding"/>
    <property type="evidence" value="ECO:0007669"/>
    <property type="project" value="InterPro"/>
</dbReference>
<dbReference type="PANTHER" id="PTHR12658">
    <property type="entry name" value="BETA-TUBULIN COFACTOR D"/>
    <property type="match status" value="1"/>
</dbReference>
<feature type="domain" description="Tubulin-folding cofactor D ARM repeats" evidence="6">
    <location>
        <begin position="278"/>
        <end position="356"/>
    </location>
</feature>
<accession>A0A8K0P2R4</accession>
<dbReference type="GO" id="GO:0070830">
    <property type="term" value="P:bicellular tight junction assembly"/>
    <property type="evidence" value="ECO:0007669"/>
    <property type="project" value="TreeGrafter"/>
</dbReference>
<sequence>MGTLTKRDPQYILIHGIPQILSRTSSINLDWRHGAVLALAEVILALSKCDIIDDKIISSDALHGVEQLVAKAKNSGHFRGLGGELMWCAFLKMIEFASLAHLPLHSSPVVAEWRDSLEECLVHKEASVRERAAITISAFLSEYYSKDTEQCKILVQHFIKGLSGNRTERLGSSLALGSLPAFALKGYTSQVLSAVAACSTCYSPPETVTWADCRKSALKALSSLTLTLKVATSEDEDGNTLSKVQTELVYDCLLKGMEDYTKDGTGDIGAWVREAAMEGLVVPGEIEEVVEELIAGLRDTDTRVRYSAAKGLGRLSARLPKEMADEILAFVLELFSPGEPDGAWHGASFALAELGKDPPLPNVPHGAELLEAIPRDDPLGLTHYTESETFPQIAKKAVNALAEHLQTLPHSSLEAVCATLVKVADEQANSKRLSLPLLRSLEQIIGSGALGPFLSLDDEQGEISLSSHILRIVRQELASSPSVYKRMAGAGVLCQLLQAGVPSAVTKGCLTQLAILLGCSASRVRTATAALLYEALLVAGEESFGSSVEAALSLLAETDWACSDVSVVRVSRNAFCKHLGLSIPRTAPRPT</sequence>
<dbReference type="Pfam" id="PF12612">
    <property type="entry name" value="TFCD_C"/>
    <property type="match status" value="1"/>
</dbReference>
<dbReference type="GO" id="GO:0007023">
    <property type="term" value="P:post-chaperonin tubulin folding pathway"/>
    <property type="evidence" value="ECO:0007669"/>
    <property type="project" value="InterPro"/>
</dbReference>
<dbReference type="PANTHER" id="PTHR12658:SF0">
    <property type="entry name" value="TUBULIN-SPECIFIC CHAPERONE D"/>
    <property type="match status" value="1"/>
</dbReference>
<dbReference type="InterPro" id="IPR021133">
    <property type="entry name" value="HEAT_type_2"/>
</dbReference>
<evidence type="ECO:0000313" key="7">
    <source>
        <dbReference type="EMBL" id="KAG8231471.1"/>
    </source>
</evidence>
<evidence type="ECO:0000259" key="6">
    <source>
        <dbReference type="Pfam" id="PF25767"/>
    </source>
</evidence>
<evidence type="ECO:0000256" key="4">
    <source>
        <dbReference type="PROSITE-ProRule" id="PRU00103"/>
    </source>
</evidence>
<gene>
    <name evidence="7" type="ORF">J437_LFUL000188</name>
</gene>
<evidence type="ECO:0000256" key="1">
    <source>
        <dbReference type="ARBA" id="ARBA00006853"/>
    </source>
</evidence>
<dbReference type="InterPro" id="IPR058033">
    <property type="entry name" value="ARM_TBCD_2nd"/>
</dbReference>
<dbReference type="Pfam" id="PF25767">
    <property type="entry name" value="ARM_TBCD_2nd"/>
    <property type="match status" value="1"/>
</dbReference>
<dbReference type="Proteomes" id="UP000792457">
    <property type="component" value="Unassembled WGS sequence"/>
</dbReference>
<organism evidence="7 8">
    <name type="scientific">Ladona fulva</name>
    <name type="common">Scarce chaser dragonfly</name>
    <name type="synonym">Libellula fulva</name>
    <dbReference type="NCBI Taxonomy" id="123851"/>
    <lineage>
        <taxon>Eukaryota</taxon>
        <taxon>Metazoa</taxon>
        <taxon>Ecdysozoa</taxon>
        <taxon>Arthropoda</taxon>
        <taxon>Hexapoda</taxon>
        <taxon>Insecta</taxon>
        <taxon>Pterygota</taxon>
        <taxon>Palaeoptera</taxon>
        <taxon>Odonata</taxon>
        <taxon>Epiprocta</taxon>
        <taxon>Anisoptera</taxon>
        <taxon>Libelluloidea</taxon>
        <taxon>Libellulidae</taxon>
        <taxon>Ladona</taxon>
    </lineage>
</organism>
<feature type="repeat" description="HEAT" evidence="4">
    <location>
        <begin position="289"/>
        <end position="326"/>
    </location>
</feature>
<dbReference type="GO" id="GO:0016328">
    <property type="term" value="C:lateral plasma membrane"/>
    <property type="evidence" value="ECO:0007669"/>
    <property type="project" value="TreeGrafter"/>
</dbReference>
<name>A0A8K0P2R4_LADFU</name>
<dbReference type="GO" id="GO:0007021">
    <property type="term" value="P:tubulin complex assembly"/>
    <property type="evidence" value="ECO:0007669"/>
    <property type="project" value="InterPro"/>
</dbReference>
<dbReference type="InterPro" id="IPR011989">
    <property type="entry name" value="ARM-like"/>
</dbReference>
<protein>
    <recommendedName>
        <fullName evidence="2">Tubulin-specific chaperone D</fullName>
    </recommendedName>
</protein>
<dbReference type="SUPFAM" id="SSF48371">
    <property type="entry name" value="ARM repeat"/>
    <property type="match status" value="1"/>
</dbReference>
<dbReference type="InterPro" id="IPR033162">
    <property type="entry name" value="TBCD"/>
</dbReference>
<feature type="domain" description="Tubulin-folding cofactor D C-terminal" evidence="5">
    <location>
        <begin position="394"/>
        <end position="485"/>
    </location>
</feature>
<dbReference type="EMBL" id="KZ308556">
    <property type="protein sequence ID" value="KAG8231471.1"/>
    <property type="molecule type" value="Genomic_DNA"/>
</dbReference>
<keyword evidence="3" id="KW-0143">Chaperone</keyword>
<dbReference type="InterPro" id="IPR022577">
    <property type="entry name" value="TBCD_C"/>
</dbReference>
<comment type="caution">
    <text evidence="7">The sequence shown here is derived from an EMBL/GenBank/DDBJ whole genome shotgun (WGS) entry which is preliminary data.</text>
</comment>
<comment type="similarity">
    <text evidence="1">Belongs to the TBCD family.</text>
</comment>